<dbReference type="PANTHER" id="PTHR11985:SF35">
    <property type="entry name" value="ANAEROBIC GLYCEROL-3-PHOSPHATE DEHYDROGENASE SUBUNIT A"/>
    <property type="match status" value="1"/>
</dbReference>
<dbReference type="OrthoDB" id="9766796at2"/>
<keyword evidence="5" id="KW-0274">FAD</keyword>
<keyword evidence="6" id="KW-0560">Oxidoreductase</keyword>
<dbReference type="Gene3D" id="3.30.9.10">
    <property type="entry name" value="D-Amino Acid Oxidase, subunit A, domain 2"/>
    <property type="match status" value="1"/>
</dbReference>
<sequence length="514" mass="57677">MKQKLENTHWDILIIGGGATGIGTAIDAASRGYKTLLVEKDDYGKGTSSKSTKLVHGGVRYLQQGNFSLVLEALKERAILKRNAPHIVHDLKFIVPTYDWWESPFYGIGLKLYDWLAGKEGFGDSVLISKEETIEYIPTVTQEGLRGGVIYHDGQFDDTRLLINMMQTAKEQGATVLNYTEFIAFTKNTQDIIDGAMIKDVFTAEKYNIKAKSVINATGVFSDTIRQKDQHSTHKIMTSSQGIHIVLDKEFLPGETAIMIPHTDDGRVLFAVPWHDKILLGTTDTPVTEYCSEPLPQEQEVDFLLTHAAKYLTKNPTKKDVKSVFVGLRPLVKSGNAEETAEISREHVIEVSKSGLISIAGGKWTTYRKMAEDVVDKATIVAVIPFVKSETEFLNIHGHRKLKSEESPLAIYGTDEKHIKKLCSSNSELKEKIHPNHPYIKAQIVWAVQKEDAKTIEDVLARRIRLLFLDAKASIEAAEIVGNILQNLLSKDEVWKKNQINDYIKLAKKYLLKD</sequence>
<evidence type="ECO:0000259" key="7">
    <source>
        <dbReference type="Pfam" id="PF01266"/>
    </source>
</evidence>
<dbReference type="PRINTS" id="PR01001">
    <property type="entry name" value="FADG3PDH"/>
</dbReference>
<dbReference type="Gene3D" id="1.10.8.870">
    <property type="entry name" value="Alpha-glycerophosphate oxidase, cap domain"/>
    <property type="match status" value="1"/>
</dbReference>
<dbReference type="Gene3D" id="3.50.50.60">
    <property type="entry name" value="FAD/NAD(P)-binding domain"/>
    <property type="match status" value="1"/>
</dbReference>
<dbReference type="Pfam" id="PF01266">
    <property type="entry name" value="DAO"/>
    <property type="match status" value="1"/>
</dbReference>
<dbReference type="PANTHER" id="PTHR11985">
    <property type="entry name" value="GLYCEROL-3-PHOSPHATE DEHYDROGENASE"/>
    <property type="match status" value="1"/>
</dbReference>
<dbReference type="STRING" id="1195760.SAMN05444281_1408"/>
<name>A0A1M5UPS0_9FLAO</name>
<dbReference type="GO" id="GO:0004368">
    <property type="term" value="F:glycerol-3-phosphate dehydrogenase (quinone) activity"/>
    <property type="evidence" value="ECO:0007669"/>
    <property type="project" value="InterPro"/>
</dbReference>
<dbReference type="PROSITE" id="PS00978">
    <property type="entry name" value="FAD_G3PDH_2"/>
    <property type="match status" value="1"/>
</dbReference>
<dbReference type="Pfam" id="PF16901">
    <property type="entry name" value="DAO_C"/>
    <property type="match status" value="1"/>
</dbReference>
<keyword evidence="10" id="KW-1185">Reference proteome</keyword>
<dbReference type="RefSeq" id="WP_073119722.1">
    <property type="nucleotide sequence ID" value="NZ_BMEN01000002.1"/>
</dbReference>
<feature type="domain" description="Alpha-glycerophosphate oxidase C-terminal" evidence="8">
    <location>
        <begin position="407"/>
        <end position="493"/>
    </location>
</feature>
<dbReference type="AlphaFoldDB" id="A0A1M5UPS0"/>
<reference evidence="10" key="1">
    <citation type="submission" date="2016-11" db="EMBL/GenBank/DDBJ databases">
        <authorList>
            <person name="Varghese N."/>
            <person name="Submissions S."/>
        </authorList>
    </citation>
    <scope>NUCLEOTIDE SEQUENCE [LARGE SCALE GENOMIC DNA]</scope>
    <source>
        <strain evidence="10">DSM 100572</strain>
    </source>
</reference>
<evidence type="ECO:0000259" key="8">
    <source>
        <dbReference type="Pfam" id="PF16901"/>
    </source>
</evidence>
<evidence type="ECO:0000256" key="5">
    <source>
        <dbReference type="ARBA" id="ARBA00022827"/>
    </source>
</evidence>
<dbReference type="GO" id="GO:0006071">
    <property type="term" value="P:glycerol metabolic process"/>
    <property type="evidence" value="ECO:0007669"/>
    <property type="project" value="UniProtKB-KW"/>
</dbReference>
<dbReference type="InterPro" id="IPR031656">
    <property type="entry name" value="DAO_C"/>
</dbReference>
<evidence type="ECO:0000313" key="10">
    <source>
        <dbReference type="Proteomes" id="UP000184109"/>
    </source>
</evidence>
<keyword evidence="4" id="KW-0319">Glycerol metabolism</keyword>
<dbReference type="SUPFAM" id="SSF51905">
    <property type="entry name" value="FAD/NAD(P)-binding domain"/>
    <property type="match status" value="1"/>
</dbReference>
<dbReference type="GO" id="GO:0046168">
    <property type="term" value="P:glycerol-3-phosphate catabolic process"/>
    <property type="evidence" value="ECO:0007669"/>
    <property type="project" value="TreeGrafter"/>
</dbReference>
<keyword evidence="3" id="KW-0285">Flavoprotein</keyword>
<evidence type="ECO:0000256" key="6">
    <source>
        <dbReference type="ARBA" id="ARBA00023002"/>
    </source>
</evidence>
<organism evidence="9 10">
    <name type="scientific">Wenyingzhuangia marina</name>
    <dbReference type="NCBI Taxonomy" id="1195760"/>
    <lineage>
        <taxon>Bacteria</taxon>
        <taxon>Pseudomonadati</taxon>
        <taxon>Bacteroidota</taxon>
        <taxon>Flavobacteriia</taxon>
        <taxon>Flavobacteriales</taxon>
        <taxon>Flavobacteriaceae</taxon>
        <taxon>Wenyingzhuangia</taxon>
    </lineage>
</organism>
<dbReference type="Proteomes" id="UP000184109">
    <property type="component" value="Unassembled WGS sequence"/>
</dbReference>
<evidence type="ECO:0000256" key="2">
    <source>
        <dbReference type="ARBA" id="ARBA00007330"/>
    </source>
</evidence>
<comment type="similarity">
    <text evidence="2">Belongs to the FAD-dependent glycerol-3-phosphate dehydrogenase family.</text>
</comment>
<evidence type="ECO:0000256" key="3">
    <source>
        <dbReference type="ARBA" id="ARBA00022630"/>
    </source>
</evidence>
<dbReference type="InterPro" id="IPR000447">
    <property type="entry name" value="G3P_DH_FAD-dep"/>
</dbReference>
<evidence type="ECO:0000256" key="4">
    <source>
        <dbReference type="ARBA" id="ARBA00022798"/>
    </source>
</evidence>
<proteinExistence type="inferred from homology"/>
<accession>A0A1M5UPS0</accession>
<dbReference type="InterPro" id="IPR006076">
    <property type="entry name" value="FAD-dep_OxRdtase"/>
</dbReference>
<evidence type="ECO:0000313" key="9">
    <source>
        <dbReference type="EMBL" id="SHH65062.1"/>
    </source>
</evidence>
<protein>
    <submittedName>
        <fullName evidence="9">Glycerol-3-phosphate dehydrogenase</fullName>
    </submittedName>
</protein>
<gene>
    <name evidence="9" type="ORF">SAMN05444281_1408</name>
</gene>
<feature type="domain" description="FAD dependent oxidoreductase" evidence="7">
    <location>
        <begin position="11"/>
        <end position="368"/>
    </location>
</feature>
<comment type="cofactor">
    <cofactor evidence="1">
        <name>FAD</name>
        <dbReference type="ChEBI" id="CHEBI:57692"/>
    </cofactor>
</comment>
<evidence type="ECO:0000256" key="1">
    <source>
        <dbReference type="ARBA" id="ARBA00001974"/>
    </source>
</evidence>
<dbReference type="InterPro" id="IPR038299">
    <property type="entry name" value="DAO_C_sf"/>
</dbReference>
<dbReference type="EMBL" id="FQXQ01000002">
    <property type="protein sequence ID" value="SHH65062.1"/>
    <property type="molecule type" value="Genomic_DNA"/>
</dbReference>
<dbReference type="InterPro" id="IPR036188">
    <property type="entry name" value="FAD/NAD-bd_sf"/>
</dbReference>